<dbReference type="Proteomes" id="UP000800092">
    <property type="component" value="Unassembled WGS sequence"/>
</dbReference>
<dbReference type="EMBL" id="ML991853">
    <property type="protein sequence ID" value="KAF2229834.1"/>
    <property type="molecule type" value="Genomic_DNA"/>
</dbReference>
<evidence type="ECO:0000313" key="1">
    <source>
        <dbReference type="EMBL" id="KAF2229834.1"/>
    </source>
</evidence>
<accession>A0A6A6GVN0</accession>
<keyword evidence="2" id="KW-1185">Reference proteome</keyword>
<sequence length="176" mass="20471">MTRKGVFISLIYDIPLSTNYILHQDNYPQVPSDEDFLARTYRIIRFGNQACRGTSYGIEQLRGRGRVFSEHTQPVHIYIVTPRPTILFPDIDDAYQRLISLLRDKLTSLFPHVREVDIIQYLDDTRRVGTSRIAIEIDTHEGDFEEHSSSVRPEYGAWRMWVGQLPKAEGTFLQDI</sequence>
<organism evidence="1 2">
    <name type="scientific">Viridothelium virens</name>
    <name type="common">Speckled blister lichen</name>
    <name type="synonym">Trypethelium virens</name>
    <dbReference type="NCBI Taxonomy" id="1048519"/>
    <lineage>
        <taxon>Eukaryota</taxon>
        <taxon>Fungi</taxon>
        <taxon>Dikarya</taxon>
        <taxon>Ascomycota</taxon>
        <taxon>Pezizomycotina</taxon>
        <taxon>Dothideomycetes</taxon>
        <taxon>Dothideomycetes incertae sedis</taxon>
        <taxon>Trypetheliales</taxon>
        <taxon>Trypetheliaceae</taxon>
        <taxon>Viridothelium</taxon>
    </lineage>
</organism>
<reference evidence="1" key="1">
    <citation type="journal article" date="2020" name="Stud. Mycol.">
        <title>101 Dothideomycetes genomes: a test case for predicting lifestyles and emergence of pathogens.</title>
        <authorList>
            <person name="Haridas S."/>
            <person name="Albert R."/>
            <person name="Binder M."/>
            <person name="Bloem J."/>
            <person name="Labutti K."/>
            <person name="Salamov A."/>
            <person name="Andreopoulos B."/>
            <person name="Baker S."/>
            <person name="Barry K."/>
            <person name="Bills G."/>
            <person name="Bluhm B."/>
            <person name="Cannon C."/>
            <person name="Castanera R."/>
            <person name="Culley D."/>
            <person name="Daum C."/>
            <person name="Ezra D."/>
            <person name="Gonzalez J."/>
            <person name="Henrissat B."/>
            <person name="Kuo A."/>
            <person name="Liang C."/>
            <person name="Lipzen A."/>
            <person name="Lutzoni F."/>
            <person name="Magnuson J."/>
            <person name="Mondo S."/>
            <person name="Nolan M."/>
            <person name="Ohm R."/>
            <person name="Pangilinan J."/>
            <person name="Park H.-J."/>
            <person name="Ramirez L."/>
            <person name="Alfaro M."/>
            <person name="Sun H."/>
            <person name="Tritt A."/>
            <person name="Yoshinaga Y."/>
            <person name="Zwiers L.-H."/>
            <person name="Turgeon B."/>
            <person name="Goodwin S."/>
            <person name="Spatafora J."/>
            <person name="Crous P."/>
            <person name="Grigoriev I."/>
        </authorList>
    </citation>
    <scope>NUCLEOTIDE SEQUENCE</scope>
    <source>
        <strain evidence="1">Tuck. ex Michener</strain>
    </source>
</reference>
<protein>
    <submittedName>
        <fullName evidence="1">Uncharacterized protein</fullName>
    </submittedName>
</protein>
<proteinExistence type="predicted"/>
<dbReference type="AlphaFoldDB" id="A0A6A6GVN0"/>
<evidence type="ECO:0000313" key="2">
    <source>
        <dbReference type="Proteomes" id="UP000800092"/>
    </source>
</evidence>
<gene>
    <name evidence="1" type="ORF">EV356DRAFT_370038</name>
</gene>
<name>A0A6A6GVN0_VIRVR</name>